<sequence>MCDHSQFARAYVYLAFKKHIKRFNINVLNYFLNDFCLTFINKNSGNNFILWQ</sequence>
<dbReference type="Proteomes" id="UP000028630">
    <property type="component" value="Unassembled WGS sequence"/>
</dbReference>
<name>A0A085AAS0_9ENTR</name>
<evidence type="ECO:0000313" key="2">
    <source>
        <dbReference type="Proteomes" id="UP000028630"/>
    </source>
</evidence>
<comment type="caution">
    <text evidence="1">The sequence shown here is derived from an EMBL/GenBank/DDBJ whole genome shotgun (WGS) entry which is preliminary data.</text>
</comment>
<keyword evidence="2" id="KW-1185">Reference proteome</keyword>
<protein>
    <submittedName>
        <fullName evidence="1">Uncharacterized protein</fullName>
    </submittedName>
</protein>
<accession>A0A085AAS0</accession>
<dbReference type="EMBL" id="JMTB01000063">
    <property type="protein sequence ID" value="KFC07315.1"/>
    <property type="molecule type" value="Genomic_DNA"/>
</dbReference>
<reference evidence="2" key="1">
    <citation type="submission" date="2014-05" db="EMBL/GenBank/DDBJ databases">
        <title>ATOL: Assembling a taxonomically balanced genome-scale reconstruction of the evolutionary history of the Enterobacteriaceae.</title>
        <authorList>
            <person name="Plunkett G. III"/>
            <person name="Neeno-Eckwall E.C."/>
            <person name="Glasner J.D."/>
            <person name="Perna N.T."/>
        </authorList>
    </citation>
    <scope>NUCLEOTIDE SEQUENCE [LARGE SCALE GENOMIC DNA]</scope>
    <source>
        <strain evidence="2">ATCC 49490</strain>
    </source>
</reference>
<organism evidence="1 2">
    <name type="scientific">Trabulsiella guamensis ATCC 49490</name>
    <dbReference type="NCBI Taxonomy" id="1005994"/>
    <lineage>
        <taxon>Bacteria</taxon>
        <taxon>Pseudomonadati</taxon>
        <taxon>Pseudomonadota</taxon>
        <taxon>Gammaproteobacteria</taxon>
        <taxon>Enterobacterales</taxon>
        <taxon>Enterobacteriaceae</taxon>
        <taxon>Trabulsiella</taxon>
    </lineage>
</organism>
<proteinExistence type="predicted"/>
<gene>
    <name evidence="1" type="ORF">GTGU_01905</name>
</gene>
<evidence type="ECO:0000313" key="1">
    <source>
        <dbReference type="EMBL" id="KFC07315.1"/>
    </source>
</evidence>
<dbReference type="AlphaFoldDB" id="A0A085AAS0"/>